<dbReference type="GO" id="GO:0003677">
    <property type="term" value="F:DNA binding"/>
    <property type="evidence" value="ECO:0007669"/>
    <property type="project" value="InterPro"/>
</dbReference>
<dbReference type="EMBL" id="LJGP01000035">
    <property type="protein sequence ID" value="KWU03306.1"/>
    <property type="molecule type" value="Genomic_DNA"/>
</dbReference>
<feature type="domain" description="HTH cro/C1-type" evidence="1">
    <location>
        <begin position="7"/>
        <end position="61"/>
    </location>
</feature>
<protein>
    <submittedName>
        <fullName evidence="2">Transcriptional regulator</fullName>
    </submittedName>
</protein>
<dbReference type="SMART" id="SM00530">
    <property type="entry name" value="HTH_XRE"/>
    <property type="match status" value="1"/>
</dbReference>
<proteinExistence type="predicted"/>
<dbReference type="InterPro" id="IPR001387">
    <property type="entry name" value="Cro/C1-type_HTH"/>
</dbReference>
<evidence type="ECO:0000313" key="2">
    <source>
        <dbReference type="EMBL" id="KWU03306.1"/>
    </source>
</evidence>
<organism evidence="2 3">
    <name type="scientific">Lactobacillus crispatus</name>
    <dbReference type="NCBI Taxonomy" id="47770"/>
    <lineage>
        <taxon>Bacteria</taxon>
        <taxon>Bacillati</taxon>
        <taxon>Bacillota</taxon>
        <taxon>Bacilli</taxon>
        <taxon>Lactobacillales</taxon>
        <taxon>Lactobacillaceae</taxon>
        <taxon>Lactobacillus</taxon>
    </lineage>
</organism>
<name>A0A120DI11_9LACO</name>
<sequence>MDIGTALRHLRDDLGLTQKQMIQGTKITVSHYSKLEKGQNRIFIENLVEILKQRNISLSYFVDHYLNDENSEKEVNYSEILNIAFYEKDKIAAEEIKRQIFSDKSSSNELRDRATLIVDMIDNQGQSNVDARIINSIFKHDNWTQYDEAIILLGNTIRTSNVLNMSPLVFTLIRKYKDLDKEKIEKQRRLATVGINYLFNFRKLSKEFNKTVLKIISWIKTTSIVPELGIIRELNAYFLAVYEGNISVSTNIKNVLKISGYQNLANDLPN</sequence>
<dbReference type="CDD" id="cd00093">
    <property type="entry name" value="HTH_XRE"/>
    <property type="match status" value="1"/>
</dbReference>
<accession>A0A120DI11</accession>
<dbReference type="Pfam" id="PF01381">
    <property type="entry name" value="HTH_3"/>
    <property type="match status" value="1"/>
</dbReference>
<reference evidence="2 3" key="1">
    <citation type="journal article" date="2016" name="Microbiology (Mosc.)">
        <title>Comparison of Lactobacillus crispatus isolates from Lactobacillus-dominated vaginal microbiomes with isolates from microbiomes containing bacterial vaginosis-associated bacteria.</title>
        <authorList>
            <person name="Abdelmaksoud A.A."/>
            <person name="Koparde V.N."/>
            <person name="Sheth N.U."/>
            <person name="Serrano M.G."/>
            <person name="Glascock A.L."/>
            <person name="Fettweis J.M."/>
            <person name="Strauss Iii J.F."/>
            <person name="Buck G.A."/>
            <person name="Jefferson K.K."/>
        </authorList>
    </citation>
    <scope>NUCLEOTIDE SEQUENCE [LARGE SCALE GENOMIC DNA]</scope>
    <source>
        <strain evidence="2 3">VMC3</strain>
    </source>
</reference>
<dbReference type="Proteomes" id="UP000067598">
    <property type="component" value="Unassembled WGS sequence"/>
</dbReference>
<dbReference type="Gene3D" id="1.10.260.40">
    <property type="entry name" value="lambda repressor-like DNA-binding domains"/>
    <property type="match status" value="1"/>
</dbReference>
<dbReference type="RefSeq" id="WP_060462328.1">
    <property type="nucleotide sequence ID" value="NZ_AP025162.1"/>
</dbReference>
<dbReference type="InterPro" id="IPR010982">
    <property type="entry name" value="Lambda_DNA-bd_dom_sf"/>
</dbReference>
<dbReference type="PATRIC" id="fig|47770.28.peg.1097"/>
<comment type="caution">
    <text evidence="2">The sequence shown here is derived from an EMBL/GenBank/DDBJ whole genome shotgun (WGS) entry which is preliminary data.</text>
</comment>
<dbReference type="SUPFAM" id="SSF47413">
    <property type="entry name" value="lambda repressor-like DNA-binding domains"/>
    <property type="match status" value="1"/>
</dbReference>
<dbReference type="PROSITE" id="PS50943">
    <property type="entry name" value="HTH_CROC1"/>
    <property type="match status" value="1"/>
</dbReference>
<gene>
    <name evidence="2" type="ORF">AEL95_08125</name>
</gene>
<dbReference type="AlphaFoldDB" id="A0A120DI11"/>
<evidence type="ECO:0000259" key="1">
    <source>
        <dbReference type="PROSITE" id="PS50943"/>
    </source>
</evidence>
<evidence type="ECO:0000313" key="3">
    <source>
        <dbReference type="Proteomes" id="UP000067598"/>
    </source>
</evidence>